<dbReference type="RefSeq" id="WP_250987068.1">
    <property type="nucleotide sequence ID" value="NZ_QFDM01000002.1"/>
</dbReference>
<dbReference type="AlphaFoldDB" id="A0ABD4TB10"/>
<feature type="transmembrane region" description="Helical" evidence="1">
    <location>
        <begin position="76"/>
        <end position="103"/>
    </location>
</feature>
<dbReference type="EMBL" id="QFDM01000002">
    <property type="protein sequence ID" value="MCM2465806.1"/>
    <property type="molecule type" value="Genomic_DNA"/>
</dbReference>
<dbReference type="PANTHER" id="PTHR43471">
    <property type="entry name" value="ABC TRANSPORTER PERMEASE"/>
    <property type="match status" value="1"/>
</dbReference>
<feature type="transmembrane region" description="Helical" evidence="1">
    <location>
        <begin position="21"/>
        <end position="39"/>
    </location>
</feature>
<sequence length="366" mass="40206">MALDRLLNVARKEFSDHITSRRFIIILGLLLVISTISIYEGIEQYNESLEAYTEQLQHMEEFQDPYSSWMPSKPSIMYVFITMMSYMTMLGGILAIAIGFDLVSKEKETRSLKTLLSHPLYRDEIINGKALGGVGALGFAMALALAIAVAMLLLFSVVPTADEFAAILIFGAVSLGFLLAYFAVALTMSTVSKESGNALIYTLVIFFAVSSLLPMFGMMAADAFAGDPPEPPEMGPMKEIVRTASSGGYSTTSVAQTVVYGGTEDPEWKAYEEDMKTYIEKRRLISDISNLLSPQMNYYTVAIAVTQPQVMAMMDAPAPYGGMAPEEKPGLAEALGRVWMNIAALIVFPSAFFAATYVKFMRMDIR</sequence>
<dbReference type="PANTHER" id="PTHR43471:SF13">
    <property type="entry name" value="ABC-2 TYPE TRANSPORT SYSTEM PERMEASE PROTEIN"/>
    <property type="match status" value="1"/>
</dbReference>
<evidence type="ECO:0000313" key="3">
    <source>
        <dbReference type="Proteomes" id="UP001523230"/>
    </source>
</evidence>
<keyword evidence="1" id="KW-1133">Transmembrane helix</keyword>
<accession>A0ABD4TB10</accession>
<name>A0ABD4TB10_9EURY</name>
<evidence type="ECO:0000256" key="1">
    <source>
        <dbReference type="SAM" id="Phobius"/>
    </source>
</evidence>
<reference evidence="2 3" key="1">
    <citation type="submission" date="2018-05" db="EMBL/GenBank/DDBJ databases">
        <title>Isolation and characterization of genus Methanoculleus species and their viruses from deep sea marine sediment offshore southwestern Taiwan.</title>
        <authorList>
            <person name="Wei W.-H."/>
            <person name="Chen W.-C."/>
            <person name="Lai M.-C."/>
            <person name="Chen S.-C."/>
        </authorList>
    </citation>
    <scope>NUCLEOTIDE SEQUENCE [LARGE SCALE GENOMIC DNA]</scope>
    <source>
        <strain evidence="2 3">CWC-02</strain>
    </source>
</reference>
<dbReference type="Pfam" id="PF12679">
    <property type="entry name" value="ABC2_membrane_2"/>
    <property type="match status" value="1"/>
</dbReference>
<dbReference type="Proteomes" id="UP001523230">
    <property type="component" value="Unassembled WGS sequence"/>
</dbReference>
<feature type="transmembrane region" description="Helical" evidence="1">
    <location>
        <begin position="338"/>
        <end position="358"/>
    </location>
</feature>
<organism evidence="2 3">
    <name type="scientific">Methanoculleus oceani</name>
    <dbReference type="NCBI Taxonomy" id="2184756"/>
    <lineage>
        <taxon>Archaea</taxon>
        <taxon>Methanobacteriati</taxon>
        <taxon>Methanobacteriota</taxon>
        <taxon>Stenosarchaea group</taxon>
        <taxon>Methanomicrobia</taxon>
        <taxon>Methanomicrobiales</taxon>
        <taxon>Methanomicrobiaceae</taxon>
        <taxon>Methanoculleus</taxon>
    </lineage>
</organism>
<evidence type="ECO:0000313" key="2">
    <source>
        <dbReference type="EMBL" id="MCM2465806.1"/>
    </source>
</evidence>
<protein>
    <submittedName>
        <fullName evidence="2">ABC transporter permease</fullName>
    </submittedName>
</protein>
<keyword evidence="3" id="KW-1185">Reference proteome</keyword>
<dbReference type="GO" id="GO:0005886">
    <property type="term" value="C:plasma membrane"/>
    <property type="evidence" value="ECO:0007669"/>
    <property type="project" value="UniProtKB-SubCell"/>
</dbReference>
<feature type="transmembrane region" description="Helical" evidence="1">
    <location>
        <begin position="130"/>
        <end position="158"/>
    </location>
</feature>
<proteinExistence type="predicted"/>
<comment type="caution">
    <text evidence="2">The sequence shown here is derived from an EMBL/GenBank/DDBJ whole genome shotgun (WGS) entry which is preliminary data.</text>
</comment>
<keyword evidence="1" id="KW-0472">Membrane</keyword>
<feature type="transmembrane region" description="Helical" evidence="1">
    <location>
        <begin position="164"/>
        <end position="186"/>
    </location>
</feature>
<gene>
    <name evidence="2" type="ORF">DIC75_05670</name>
</gene>
<keyword evidence="1" id="KW-0812">Transmembrane</keyword>
<feature type="transmembrane region" description="Helical" evidence="1">
    <location>
        <begin position="198"/>
        <end position="221"/>
    </location>
</feature>